<evidence type="ECO:0000256" key="1">
    <source>
        <dbReference type="SAM" id="MobiDB-lite"/>
    </source>
</evidence>
<dbReference type="Gene3D" id="2.60.120.260">
    <property type="entry name" value="Galactose-binding domain-like"/>
    <property type="match status" value="2"/>
</dbReference>
<comment type="caution">
    <text evidence="3">The sequence shown here is derived from an EMBL/GenBank/DDBJ whole genome shotgun (WGS) entry which is preliminary data.</text>
</comment>
<evidence type="ECO:0000313" key="3">
    <source>
        <dbReference type="EMBL" id="GJE87684.1"/>
    </source>
</evidence>
<proteinExistence type="predicted"/>
<keyword evidence="4" id="KW-1185">Reference proteome</keyword>
<accession>A0A9P3LAN2</accession>
<feature type="region of interest" description="Disordered" evidence="1">
    <location>
        <begin position="469"/>
        <end position="491"/>
    </location>
</feature>
<protein>
    <recommendedName>
        <fullName evidence="5">Transmembrane protein</fullName>
    </recommendedName>
</protein>
<sequence length="491" mass="52486">MYSWNTTIDDTSPIVLFSPYSEGPVQNGWAGWFSDSGFVTTGGEQAVGSSIHYTSFPGASLYLQFEGTAIYLYGTTNCTYTVTLDSQSAHVPLSLPFGLLFYQEGLTPTTHSVQLTAQPQASSTQMLGFDQAVFTNTIDQDTNGLATIVYENWNDTLQYTGNWTNQSGVDWIPNTQAPAPYVETSQGLSSVSLTFAGGVAVAVNGPRNWGHWTYNISLDDEVTSWNCSTLWGIGDTVLFYQNGLDPTKQHTVKMIDTGMQDYYKLSLNDFTVYAPNNSNGTTAPISSASGSPSSASPTAPSASSGSPTAVAAVDAGKKTNVGAIVGPVIAGMVVLILALLAVLWWRRRRVVQWDIEEPVAPFPKNDRAEIWVKGQEVGLPHQPVVRVYEPIVAPAVSGKRSVPAPPPSEPSAPSTVSESIPEGSRPSLGQPRPLPSHSQQPSISGSQSTAPQGSVQAVDVNQLVELIAQRIDPRTTAPQGEAPPRYPASPY</sequence>
<feature type="region of interest" description="Disordered" evidence="1">
    <location>
        <begin position="283"/>
        <end position="308"/>
    </location>
</feature>
<keyword evidence="2" id="KW-0472">Membrane</keyword>
<keyword evidence="2" id="KW-0812">Transmembrane</keyword>
<feature type="region of interest" description="Disordered" evidence="1">
    <location>
        <begin position="397"/>
        <end position="457"/>
    </location>
</feature>
<evidence type="ECO:0000256" key="2">
    <source>
        <dbReference type="SAM" id="Phobius"/>
    </source>
</evidence>
<organism evidence="3 4">
    <name type="scientific">Phanerochaete sordida</name>
    <dbReference type="NCBI Taxonomy" id="48140"/>
    <lineage>
        <taxon>Eukaryota</taxon>
        <taxon>Fungi</taxon>
        <taxon>Dikarya</taxon>
        <taxon>Basidiomycota</taxon>
        <taxon>Agaricomycotina</taxon>
        <taxon>Agaricomycetes</taxon>
        <taxon>Polyporales</taxon>
        <taxon>Phanerochaetaceae</taxon>
        <taxon>Phanerochaete</taxon>
    </lineage>
</organism>
<dbReference type="Proteomes" id="UP000703269">
    <property type="component" value="Unassembled WGS sequence"/>
</dbReference>
<keyword evidence="2" id="KW-1133">Transmembrane helix</keyword>
<dbReference type="EMBL" id="BPQB01000007">
    <property type="protein sequence ID" value="GJE87684.1"/>
    <property type="molecule type" value="Genomic_DNA"/>
</dbReference>
<dbReference type="AlphaFoldDB" id="A0A9P3LAN2"/>
<feature type="compositionally biased region" description="Polar residues" evidence="1">
    <location>
        <begin position="436"/>
        <end position="455"/>
    </location>
</feature>
<name>A0A9P3LAN2_9APHY</name>
<dbReference type="OrthoDB" id="2576334at2759"/>
<gene>
    <name evidence="3" type="ORF">PsYK624_037670</name>
</gene>
<feature type="transmembrane region" description="Helical" evidence="2">
    <location>
        <begin position="324"/>
        <end position="345"/>
    </location>
</feature>
<evidence type="ECO:0008006" key="5">
    <source>
        <dbReference type="Google" id="ProtNLM"/>
    </source>
</evidence>
<reference evidence="3 4" key="1">
    <citation type="submission" date="2021-08" db="EMBL/GenBank/DDBJ databases">
        <title>Draft Genome Sequence of Phanerochaete sordida strain YK-624.</title>
        <authorList>
            <person name="Mori T."/>
            <person name="Dohra H."/>
            <person name="Suzuki T."/>
            <person name="Kawagishi H."/>
            <person name="Hirai H."/>
        </authorList>
    </citation>
    <scope>NUCLEOTIDE SEQUENCE [LARGE SCALE GENOMIC DNA]</scope>
    <source>
        <strain evidence="3 4">YK-624</strain>
    </source>
</reference>
<evidence type="ECO:0000313" key="4">
    <source>
        <dbReference type="Proteomes" id="UP000703269"/>
    </source>
</evidence>